<dbReference type="InParanoid" id="A0A1Z5JNW6"/>
<dbReference type="PROSITE" id="PS50405">
    <property type="entry name" value="GST_CTER"/>
    <property type="match status" value="1"/>
</dbReference>
<dbReference type="PANTHER" id="PTHR43968:SF6">
    <property type="entry name" value="GLUTATHIONE S-TRANSFERASE OMEGA"/>
    <property type="match status" value="1"/>
</dbReference>
<dbReference type="InterPro" id="IPR010987">
    <property type="entry name" value="Glutathione-S-Trfase_C-like"/>
</dbReference>
<dbReference type="Gene3D" id="1.20.1050.10">
    <property type="match status" value="1"/>
</dbReference>
<evidence type="ECO:0008006" key="6">
    <source>
        <dbReference type="Google" id="ProtNLM"/>
    </source>
</evidence>
<dbReference type="InterPro" id="IPR040079">
    <property type="entry name" value="Glutathione_S-Trfase"/>
</dbReference>
<organism evidence="4 5">
    <name type="scientific">Fistulifera solaris</name>
    <name type="common">Oleaginous diatom</name>
    <dbReference type="NCBI Taxonomy" id="1519565"/>
    <lineage>
        <taxon>Eukaryota</taxon>
        <taxon>Sar</taxon>
        <taxon>Stramenopiles</taxon>
        <taxon>Ochrophyta</taxon>
        <taxon>Bacillariophyta</taxon>
        <taxon>Bacillariophyceae</taxon>
        <taxon>Bacillariophycidae</taxon>
        <taxon>Naviculales</taxon>
        <taxon>Naviculaceae</taxon>
        <taxon>Fistulifera</taxon>
    </lineage>
</organism>
<sequence>MSATIPKIRYLTAWFCPYAHRATLALEHHRGRVEYESVEALGWQKSNEDEWYYHWKSDELKQMNPSALVPTFVLEGNRSVYESLVCMDYVDAISHATGTSRLVPEDPYWAAQCRIWADKVNRECCSPYYGVLVRQDDKERREHFENLLSGLRRFSKQLAQTDGPVFLPGEQLSVVDLTLVPWAFRFYVLEHYRGPEFVIPSEPELEPYRQWYDHVMNLDSVKRTLPDKDRYLEHICKYADGSARSKVANAVRRGVAAHDLDDEKDEF</sequence>
<dbReference type="EMBL" id="BDSP01000095">
    <property type="protein sequence ID" value="GAX15596.1"/>
    <property type="molecule type" value="Genomic_DNA"/>
</dbReference>
<evidence type="ECO:0000259" key="3">
    <source>
        <dbReference type="PROSITE" id="PS50405"/>
    </source>
</evidence>
<feature type="domain" description="GST C-terminal" evidence="3">
    <location>
        <begin position="106"/>
        <end position="238"/>
    </location>
</feature>
<dbReference type="Pfam" id="PF13409">
    <property type="entry name" value="GST_N_2"/>
    <property type="match status" value="1"/>
</dbReference>
<dbReference type="Gene3D" id="3.40.30.10">
    <property type="entry name" value="Glutaredoxin"/>
    <property type="match status" value="1"/>
</dbReference>
<dbReference type="PRINTS" id="PR01625">
    <property type="entry name" value="GSTRNSFRASEO"/>
</dbReference>
<dbReference type="SFLD" id="SFLDS00019">
    <property type="entry name" value="Glutathione_Transferase_(cytos"/>
    <property type="match status" value="1"/>
</dbReference>
<dbReference type="GO" id="GO:0005737">
    <property type="term" value="C:cytoplasm"/>
    <property type="evidence" value="ECO:0007669"/>
    <property type="project" value="InterPro"/>
</dbReference>
<dbReference type="SUPFAM" id="SSF47616">
    <property type="entry name" value="GST C-terminal domain-like"/>
    <property type="match status" value="1"/>
</dbReference>
<dbReference type="InterPro" id="IPR005442">
    <property type="entry name" value="GST_omega"/>
</dbReference>
<dbReference type="InterPro" id="IPR036282">
    <property type="entry name" value="Glutathione-S-Trfase_C_sf"/>
</dbReference>
<dbReference type="GO" id="GO:0004364">
    <property type="term" value="F:glutathione transferase activity"/>
    <property type="evidence" value="ECO:0007669"/>
    <property type="project" value="InterPro"/>
</dbReference>
<dbReference type="Proteomes" id="UP000198406">
    <property type="component" value="Unassembled WGS sequence"/>
</dbReference>
<dbReference type="InterPro" id="IPR036249">
    <property type="entry name" value="Thioredoxin-like_sf"/>
</dbReference>
<protein>
    <recommendedName>
        <fullName evidence="6">Glutathione transferase</fullName>
    </recommendedName>
</protein>
<dbReference type="PANTHER" id="PTHR43968">
    <property type="match status" value="1"/>
</dbReference>
<dbReference type="SFLD" id="SFLDG00358">
    <property type="entry name" value="Main_(cytGST)"/>
    <property type="match status" value="1"/>
</dbReference>
<dbReference type="InterPro" id="IPR050983">
    <property type="entry name" value="GST_Omega/HSP26"/>
</dbReference>
<name>A0A1Z5JNW6_FISSO</name>
<gene>
    <name evidence="4" type="ORF">FisN_3Hh066</name>
</gene>
<dbReference type="InterPro" id="IPR004045">
    <property type="entry name" value="Glutathione_S-Trfase_N"/>
</dbReference>
<accession>A0A1Z5JNW6</accession>
<dbReference type="GO" id="GO:0045174">
    <property type="term" value="F:glutathione dehydrogenase (ascorbate) activity"/>
    <property type="evidence" value="ECO:0007669"/>
    <property type="project" value="UniProtKB-ARBA"/>
</dbReference>
<proteinExistence type="predicted"/>
<keyword evidence="1" id="KW-0560">Oxidoreductase</keyword>
<evidence type="ECO:0000256" key="1">
    <source>
        <dbReference type="ARBA" id="ARBA00023002"/>
    </source>
</evidence>
<comment type="caution">
    <text evidence="4">The sequence shown here is derived from an EMBL/GenBank/DDBJ whole genome shotgun (WGS) entry which is preliminary data.</text>
</comment>
<dbReference type="OrthoDB" id="4951845at2759"/>
<keyword evidence="5" id="KW-1185">Reference proteome</keyword>
<dbReference type="Pfam" id="PF13410">
    <property type="entry name" value="GST_C_2"/>
    <property type="match status" value="1"/>
</dbReference>
<evidence type="ECO:0000259" key="2">
    <source>
        <dbReference type="PROSITE" id="PS50404"/>
    </source>
</evidence>
<evidence type="ECO:0000313" key="5">
    <source>
        <dbReference type="Proteomes" id="UP000198406"/>
    </source>
</evidence>
<reference evidence="4 5" key="1">
    <citation type="journal article" date="2015" name="Plant Cell">
        <title>Oil accumulation by the oleaginous diatom Fistulifera solaris as revealed by the genome and transcriptome.</title>
        <authorList>
            <person name="Tanaka T."/>
            <person name="Maeda Y."/>
            <person name="Veluchamy A."/>
            <person name="Tanaka M."/>
            <person name="Abida H."/>
            <person name="Marechal E."/>
            <person name="Bowler C."/>
            <person name="Muto M."/>
            <person name="Sunaga Y."/>
            <person name="Tanaka M."/>
            <person name="Yoshino T."/>
            <person name="Taniguchi T."/>
            <person name="Fukuda Y."/>
            <person name="Nemoto M."/>
            <person name="Matsumoto M."/>
            <person name="Wong P.S."/>
            <person name="Aburatani S."/>
            <person name="Fujibuchi W."/>
        </authorList>
    </citation>
    <scope>NUCLEOTIDE SEQUENCE [LARGE SCALE GENOMIC DNA]</scope>
    <source>
        <strain evidence="4 5">JPCC DA0580</strain>
    </source>
</reference>
<dbReference type="PROSITE" id="PS50404">
    <property type="entry name" value="GST_NTER"/>
    <property type="match status" value="1"/>
</dbReference>
<feature type="domain" description="GST N-terminal" evidence="2">
    <location>
        <begin position="6"/>
        <end position="98"/>
    </location>
</feature>
<evidence type="ECO:0000313" key="4">
    <source>
        <dbReference type="EMBL" id="GAX15596.1"/>
    </source>
</evidence>
<dbReference type="AlphaFoldDB" id="A0A1Z5JNW6"/>
<dbReference type="SUPFAM" id="SSF52833">
    <property type="entry name" value="Thioredoxin-like"/>
    <property type="match status" value="1"/>
</dbReference>